<keyword evidence="2" id="KW-1185">Reference proteome</keyword>
<evidence type="ECO:0000313" key="2">
    <source>
        <dbReference type="Proteomes" id="UP001139981"/>
    </source>
</evidence>
<name>A0ACC1LVJ0_9FUNG</name>
<proteinExistence type="predicted"/>
<feature type="non-terminal residue" evidence="1">
    <location>
        <position position="1"/>
    </location>
</feature>
<feature type="non-terminal residue" evidence="1">
    <location>
        <position position="383"/>
    </location>
</feature>
<accession>A0ACC1LVJ0</accession>
<dbReference type="Proteomes" id="UP001139981">
    <property type="component" value="Unassembled WGS sequence"/>
</dbReference>
<reference evidence="1" key="1">
    <citation type="submission" date="2022-07" db="EMBL/GenBank/DDBJ databases">
        <title>Phylogenomic reconstructions and comparative analyses of Kickxellomycotina fungi.</title>
        <authorList>
            <person name="Reynolds N.K."/>
            <person name="Stajich J.E."/>
            <person name="Barry K."/>
            <person name="Grigoriev I.V."/>
            <person name="Crous P."/>
            <person name="Smith M.E."/>
        </authorList>
    </citation>
    <scope>NUCLEOTIDE SEQUENCE</scope>
    <source>
        <strain evidence="1">CBS 190363</strain>
    </source>
</reference>
<gene>
    <name evidence="1" type="ORF">IWW38_005803</name>
</gene>
<evidence type="ECO:0000313" key="1">
    <source>
        <dbReference type="EMBL" id="KAJ2881404.1"/>
    </source>
</evidence>
<protein>
    <submittedName>
        <fullName evidence="1">Uncharacterized protein</fullName>
    </submittedName>
</protein>
<comment type="caution">
    <text evidence="1">The sequence shown here is derived from an EMBL/GenBank/DDBJ whole genome shotgun (WGS) entry which is preliminary data.</text>
</comment>
<dbReference type="EMBL" id="JANBVB010002944">
    <property type="protein sequence ID" value="KAJ2881404.1"/>
    <property type="molecule type" value="Genomic_DNA"/>
</dbReference>
<organism evidence="1 2">
    <name type="scientific">Coemansia aciculifera</name>
    <dbReference type="NCBI Taxonomy" id="417176"/>
    <lineage>
        <taxon>Eukaryota</taxon>
        <taxon>Fungi</taxon>
        <taxon>Fungi incertae sedis</taxon>
        <taxon>Zoopagomycota</taxon>
        <taxon>Kickxellomycotina</taxon>
        <taxon>Kickxellomycetes</taxon>
        <taxon>Kickxellales</taxon>
        <taxon>Kickxellaceae</taxon>
        <taxon>Coemansia</taxon>
    </lineage>
</organism>
<sequence length="383" mass="41593">SCPASVKEEFAAEELAAGGGGGENGGPDSSPYPPSPKRRRNSVEASTSEMAVSHSPFPNSPFAAVYESVRGHYSRVTPNRRLVHSVAGRGRGAHAAAREAIGLVPRAVVERFYGCGEPVPAGIEGLRVLDLGCGSGRDCYVAARLVGPAGEVIGVDMTDEQLRVARGGVGEYARALGFQPHLRFAKGYIEFLAQVPGLYASSIDLCVSNSAVNLSPNKELVLRGVFEVLKEGGEFCFADIYADRRLPPHVRSHPALLGESLGGALYTEDFRRLCQRVGFADVRMASAPAAVRIREPELRELVGATRFFCITFRLFKFARAQPSLLEPSREDYGQIAVYRGTVAGQSARVRFDSNWVFEAHRPVRVDGNTALMLAESWLRRHFE</sequence>